<reference evidence="6 7" key="1">
    <citation type="submission" date="2020-08" db="EMBL/GenBank/DDBJ databases">
        <title>The genome sequence of type strain Novosphingobium piscinae KCTC 42194.</title>
        <authorList>
            <person name="Liu Y."/>
        </authorList>
    </citation>
    <scope>NUCLEOTIDE SEQUENCE [LARGE SCALE GENOMIC DNA]</scope>
    <source>
        <strain evidence="6 7">KCTC 42194</strain>
    </source>
</reference>
<evidence type="ECO:0000256" key="1">
    <source>
        <dbReference type="ARBA" id="ARBA00009437"/>
    </source>
</evidence>
<proteinExistence type="inferred from homology"/>
<evidence type="ECO:0000313" key="6">
    <source>
        <dbReference type="EMBL" id="MBC2668830.1"/>
    </source>
</evidence>
<keyword evidence="4" id="KW-0804">Transcription</keyword>
<dbReference type="InterPro" id="IPR036388">
    <property type="entry name" value="WH-like_DNA-bd_sf"/>
</dbReference>
<sequence length="296" mass="31560">MIDPRALLTFHRVCEAGTISGAARALNLSQPSVSSAIAALEARLGVRLFERSRSGIVLTTEGEALRLRAEALFHLLRDAEAEVDSARTGIMGPLRVGGTPGALVSLLPRVLTALDEAGLALSLNVIERADAALNAMLLAGDIELAFVTTEIDEPAEGLIETTFSRDPFALIVGPAQDHLPERMALRDAIDLHWVLPEAQGAFRRQVDALFLASGLPSPRNVVRCDSLLTTKAIVRMGSRVTILPREVASAELSVGVLRAIVLDDAGMPRSIGVRRHGGRTLSALARRLLAELAIDP</sequence>
<dbReference type="PANTHER" id="PTHR30126">
    <property type="entry name" value="HTH-TYPE TRANSCRIPTIONAL REGULATOR"/>
    <property type="match status" value="1"/>
</dbReference>
<dbReference type="RefSeq" id="WP_185678723.1">
    <property type="nucleotide sequence ID" value="NZ_JACLAX010000005.1"/>
</dbReference>
<feature type="domain" description="HTH lysR-type" evidence="5">
    <location>
        <begin position="2"/>
        <end position="59"/>
    </location>
</feature>
<dbReference type="PROSITE" id="PS50931">
    <property type="entry name" value="HTH_LYSR"/>
    <property type="match status" value="1"/>
</dbReference>
<evidence type="ECO:0000256" key="3">
    <source>
        <dbReference type="ARBA" id="ARBA00023125"/>
    </source>
</evidence>
<dbReference type="Pfam" id="PF03466">
    <property type="entry name" value="LysR_substrate"/>
    <property type="match status" value="1"/>
</dbReference>
<dbReference type="Gene3D" id="1.10.10.10">
    <property type="entry name" value="Winged helix-like DNA-binding domain superfamily/Winged helix DNA-binding domain"/>
    <property type="match status" value="1"/>
</dbReference>
<dbReference type="EMBL" id="JACLAX010000005">
    <property type="protein sequence ID" value="MBC2668830.1"/>
    <property type="molecule type" value="Genomic_DNA"/>
</dbReference>
<dbReference type="InterPro" id="IPR036390">
    <property type="entry name" value="WH_DNA-bd_sf"/>
</dbReference>
<dbReference type="Gene3D" id="3.40.190.290">
    <property type="match status" value="1"/>
</dbReference>
<dbReference type="GO" id="GO:0003700">
    <property type="term" value="F:DNA-binding transcription factor activity"/>
    <property type="evidence" value="ECO:0007669"/>
    <property type="project" value="InterPro"/>
</dbReference>
<comment type="similarity">
    <text evidence="1">Belongs to the LysR transcriptional regulatory family.</text>
</comment>
<gene>
    <name evidence="6" type="ORF">H7F53_06725</name>
</gene>
<dbReference type="Pfam" id="PF00126">
    <property type="entry name" value="HTH_1"/>
    <property type="match status" value="1"/>
</dbReference>
<organism evidence="6 7">
    <name type="scientific">Novosphingobium piscinae</name>
    <dbReference type="NCBI Taxonomy" id="1507448"/>
    <lineage>
        <taxon>Bacteria</taxon>
        <taxon>Pseudomonadati</taxon>
        <taxon>Pseudomonadota</taxon>
        <taxon>Alphaproteobacteria</taxon>
        <taxon>Sphingomonadales</taxon>
        <taxon>Sphingomonadaceae</taxon>
        <taxon>Novosphingobium</taxon>
    </lineage>
</organism>
<dbReference type="AlphaFoldDB" id="A0A7X1FXJ7"/>
<evidence type="ECO:0000313" key="7">
    <source>
        <dbReference type="Proteomes" id="UP000551327"/>
    </source>
</evidence>
<keyword evidence="3" id="KW-0238">DNA-binding</keyword>
<dbReference type="InterPro" id="IPR000847">
    <property type="entry name" value="LysR_HTH_N"/>
</dbReference>
<dbReference type="SUPFAM" id="SSF46785">
    <property type="entry name" value="Winged helix' DNA-binding domain"/>
    <property type="match status" value="1"/>
</dbReference>
<dbReference type="InterPro" id="IPR005119">
    <property type="entry name" value="LysR_subst-bd"/>
</dbReference>
<dbReference type="PRINTS" id="PR00039">
    <property type="entry name" value="HTHLYSR"/>
</dbReference>
<dbReference type="Proteomes" id="UP000551327">
    <property type="component" value="Unassembled WGS sequence"/>
</dbReference>
<dbReference type="PANTHER" id="PTHR30126:SF40">
    <property type="entry name" value="HTH-TYPE TRANSCRIPTIONAL REGULATOR GLTR"/>
    <property type="match status" value="1"/>
</dbReference>
<dbReference type="GO" id="GO:0000976">
    <property type="term" value="F:transcription cis-regulatory region binding"/>
    <property type="evidence" value="ECO:0007669"/>
    <property type="project" value="TreeGrafter"/>
</dbReference>
<evidence type="ECO:0000256" key="4">
    <source>
        <dbReference type="ARBA" id="ARBA00023163"/>
    </source>
</evidence>
<dbReference type="FunFam" id="1.10.10.10:FF:000001">
    <property type="entry name" value="LysR family transcriptional regulator"/>
    <property type="match status" value="1"/>
</dbReference>
<name>A0A7X1FXJ7_9SPHN</name>
<evidence type="ECO:0000256" key="2">
    <source>
        <dbReference type="ARBA" id="ARBA00023015"/>
    </source>
</evidence>
<comment type="caution">
    <text evidence="6">The sequence shown here is derived from an EMBL/GenBank/DDBJ whole genome shotgun (WGS) entry which is preliminary data.</text>
</comment>
<evidence type="ECO:0000259" key="5">
    <source>
        <dbReference type="PROSITE" id="PS50931"/>
    </source>
</evidence>
<keyword evidence="2" id="KW-0805">Transcription regulation</keyword>
<dbReference type="SUPFAM" id="SSF53850">
    <property type="entry name" value="Periplasmic binding protein-like II"/>
    <property type="match status" value="1"/>
</dbReference>
<keyword evidence="7" id="KW-1185">Reference proteome</keyword>
<protein>
    <submittedName>
        <fullName evidence="6">LysR family transcriptional regulator</fullName>
    </submittedName>
</protein>
<accession>A0A7X1FXJ7</accession>